<dbReference type="RefSeq" id="WP_040134267.1">
    <property type="nucleotide sequence ID" value="NZ_CP007794.1"/>
</dbReference>
<sequence>MNVRSAALLYVCFRDLADRHGALDAYTPSSWLHGHTDPPLADLADVFGLLSLRLRLTPRRACRVAPAPGYRLRAGADRRAPLVRDLFMWMDQRQATAKDLAAAGGPPTTTLAKWKVRSTPRLDAFERAAAPLGLALDAVEDDSDTAATPALSAYRAGLTA</sequence>
<dbReference type="AlphaFoldDB" id="A0A060DM47"/>
<gene>
    <name evidence="1" type="ORF">ABAZ39_18575</name>
</gene>
<protein>
    <submittedName>
        <fullName evidence="1">Uncharacterized protein</fullName>
    </submittedName>
</protein>
<dbReference type="Proteomes" id="UP000027186">
    <property type="component" value="Plasmid AbAZ39_p1"/>
</dbReference>
<geneLocation type="plasmid" evidence="1 2">
    <name>AbAZ39_p1</name>
</geneLocation>
<organism evidence="1 2">
    <name type="scientific">Azospirillum argentinense</name>
    <dbReference type="NCBI Taxonomy" id="2970906"/>
    <lineage>
        <taxon>Bacteria</taxon>
        <taxon>Pseudomonadati</taxon>
        <taxon>Pseudomonadota</taxon>
        <taxon>Alphaproteobacteria</taxon>
        <taxon>Rhodospirillales</taxon>
        <taxon>Azospirillaceae</taxon>
        <taxon>Azospirillum</taxon>
    </lineage>
</organism>
<dbReference type="EMBL" id="CP007794">
    <property type="protein sequence ID" value="AIB13942.1"/>
    <property type="molecule type" value="Genomic_DNA"/>
</dbReference>
<name>A0A060DM47_9PROT</name>
<evidence type="ECO:0000313" key="2">
    <source>
        <dbReference type="Proteomes" id="UP000027186"/>
    </source>
</evidence>
<proteinExistence type="predicted"/>
<accession>A0A060DM47</accession>
<evidence type="ECO:0000313" key="1">
    <source>
        <dbReference type="EMBL" id="AIB13942.1"/>
    </source>
</evidence>
<keyword evidence="1" id="KW-0614">Plasmid</keyword>
<reference evidence="1 2" key="1">
    <citation type="journal article" date="2014" name="Genome Announc.">
        <title>Complete Genome Sequence of the Model Rhizosphere Strain Azospirillum brasilense Az39, Successfully Applied in Agriculture.</title>
        <authorList>
            <person name="Rivera D."/>
            <person name="Revale S."/>
            <person name="Molina R."/>
            <person name="Gualpa J."/>
            <person name="Puente M."/>
            <person name="Maroniche G."/>
            <person name="Paris G."/>
            <person name="Baker D."/>
            <person name="Clavijo B."/>
            <person name="McLay K."/>
            <person name="Spaepen S."/>
            <person name="Perticari A."/>
            <person name="Vazquez M."/>
            <person name="Wisniewski-Dye F."/>
            <person name="Watkins C."/>
            <person name="Martinez-Abarca F."/>
            <person name="Vanderleyden J."/>
            <person name="Cassan F."/>
        </authorList>
    </citation>
    <scope>NUCLEOTIDE SEQUENCE [LARGE SCALE GENOMIC DNA]</scope>
    <source>
        <strain evidence="1 2">Az39</strain>
        <plasmid evidence="1">AbAZ39_p1</plasmid>
    </source>
</reference>
<dbReference type="KEGG" id="abq:ABAZ39_18575"/>